<dbReference type="Gene3D" id="3.40.50.10330">
    <property type="entry name" value="Probable inorganic polyphosphate/atp-NAD kinase, domain 1"/>
    <property type="match status" value="1"/>
</dbReference>
<keyword evidence="5" id="KW-0479">Metal-binding</keyword>
<feature type="domain" description="DAGKc" evidence="13">
    <location>
        <begin position="72"/>
        <end position="156"/>
    </location>
</feature>
<evidence type="ECO:0000256" key="10">
    <source>
        <dbReference type="ARBA" id="ARBA00023098"/>
    </source>
</evidence>
<keyword evidence="11" id="KW-0594">Phospholipid biosynthesis</keyword>
<dbReference type="InterPro" id="IPR050187">
    <property type="entry name" value="Lipid_Phosphate_FormReg"/>
</dbReference>
<keyword evidence="4" id="KW-0808">Transferase</keyword>
<evidence type="ECO:0000256" key="7">
    <source>
        <dbReference type="ARBA" id="ARBA00022777"/>
    </source>
</evidence>
<keyword evidence="7 14" id="KW-0418">Kinase</keyword>
<evidence type="ECO:0000256" key="6">
    <source>
        <dbReference type="ARBA" id="ARBA00022741"/>
    </source>
</evidence>
<evidence type="ECO:0000256" key="2">
    <source>
        <dbReference type="ARBA" id="ARBA00005983"/>
    </source>
</evidence>
<evidence type="ECO:0000313" key="14">
    <source>
        <dbReference type="EMBL" id="BAU98853.1"/>
    </source>
</evidence>
<dbReference type="PANTHER" id="PTHR12358">
    <property type="entry name" value="SPHINGOSINE KINASE"/>
    <property type="match status" value="1"/>
</dbReference>
<dbReference type="OrthoDB" id="142078at2"/>
<dbReference type="GO" id="GO:0005886">
    <property type="term" value="C:plasma membrane"/>
    <property type="evidence" value="ECO:0007669"/>
    <property type="project" value="TreeGrafter"/>
</dbReference>
<protein>
    <submittedName>
        <fullName evidence="14">Putative diacylglycerol kinase</fullName>
    </submittedName>
</protein>
<dbReference type="InterPro" id="IPR016064">
    <property type="entry name" value="NAD/diacylglycerol_kinase_sf"/>
</dbReference>
<keyword evidence="8" id="KW-0067">ATP-binding</keyword>
<comment type="cofactor">
    <cofactor evidence="1">
        <name>Mg(2+)</name>
        <dbReference type="ChEBI" id="CHEBI:18420"/>
    </cofactor>
</comment>
<dbReference type="InterPro" id="IPR001206">
    <property type="entry name" value="Diacylglycerol_kinase_cat_dom"/>
</dbReference>
<dbReference type="Gene3D" id="2.60.200.40">
    <property type="match status" value="1"/>
</dbReference>
<evidence type="ECO:0000256" key="4">
    <source>
        <dbReference type="ARBA" id="ARBA00022679"/>
    </source>
</evidence>
<dbReference type="InterPro" id="IPR005218">
    <property type="entry name" value="Diacylglycerol/lipid_kinase"/>
</dbReference>
<accession>A0A173LVH4</accession>
<sequence length="320" mass="34150">MPIPIPGWASLFKRHNQKVKLGQGHIVVAINPTSSFGAHADAGAATVDALLNAGYEVTELRAEDFHLLTGKVNRALALTPDALIVVGGDGMVSLAVNAVAQTSIPFGVVPAGTGNDLARGVGLPVGDIPSATNRLVEALTREPQRLDLGRVTSSDGTQVRWFASILSAGFDAVVNERANTMKRPQGKSRYIIALLRELFSFRPVDYSITIDGVSSTQKAMLISVANNTSMGGGMRVTPQASMQDGLLDVFVLKPLSKLRFLRLFPRVFAGTHITEPEVSIQQGTHVRIDAEGIVAYADGERLWALPVEVDVVPSAVRILL</sequence>
<dbReference type="EMBL" id="AP017457">
    <property type="protein sequence ID" value="BAU98853.1"/>
    <property type="molecule type" value="Genomic_DNA"/>
</dbReference>
<evidence type="ECO:0000256" key="9">
    <source>
        <dbReference type="ARBA" id="ARBA00022842"/>
    </source>
</evidence>
<evidence type="ECO:0000259" key="13">
    <source>
        <dbReference type="PROSITE" id="PS50146"/>
    </source>
</evidence>
<evidence type="ECO:0000256" key="5">
    <source>
        <dbReference type="ARBA" id="ARBA00022723"/>
    </source>
</evidence>
<organism evidence="14 15">
    <name type="scientific">Aurantimicrobium minutum</name>
    <dbReference type="NCBI Taxonomy" id="708131"/>
    <lineage>
        <taxon>Bacteria</taxon>
        <taxon>Bacillati</taxon>
        <taxon>Actinomycetota</taxon>
        <taxon>Actinomycetes</taxon>
        <taxon>Micrococcales</taxon>
        <taxon>Microbacteriaceae</taxon>
        <taxon>Aurantimicrobium</taxon>
    </lineage>
</organism>
<dbReference type="AlphaFoldDB" id="A0A173LVH4"/>
<evidence type="ECO:0000256" key="12">
    <source>
        <dbReference type="ARBA" id="ARBA00023264"/>
    </source>
</evidence>
<comment type="similarity">
    <text evidence="2">Belongs to the diacylglycerol/lipid kinase family.</text>
</comment>
<dbReference type="SMART" id="SM00046">
    <property type="entry name" value="DAGKc"/>
    <property type="match status" value="1"/>
</dbReference>
<dbReference type="GO" id="GO:0004143">
    <property type="term" value="F:ATP-dependent diacylglycerol kinase activity"/>
    <property type="evidence" value="ECO:0007669"/>
    <property type="project" value="TreeGrafter"/>
</dbReference>
<dbReference type="NCBIfam" id="TIGR00147">
    <property type="entry name" value="YegS/Rv2252/BmrU family lipid kinase"/>
    <property type="match status" value="1"/>
</dbReference>
<evidence type="ECO:0000256" key="3">
    <source>
        <dbReference type="ARBA" id="ARBA00022516"/>
    </source>
</evidence>
<dbReference type="GO" id="GO:0008654">
    <property type="term" value="P:phospholipid biosynthetic process"/>
    <property type="evidence" value="ECO:0007669"/>
    <property type="project" value="UniProtKB-KW"/>
</dbReference>
<dbReference type="Proteomes" id="UP000243847">
    <property type="component" value="Chromosome sequence1"/>
</dbReference>
<evidence type="ECO:0000256" key="11">
    <source>
        <dbReference type="ARBA" id="ARBA00023209"/>
    </source>
</evidence>
<dbReference type="SUPFAM" id="SSF111331">
    <property type="entry name" value="NAD kinase/diacylglycerol kinase-like"/>
    <property type="match status" value="1"/>
</dbReference>
<reference evidence="14 15" key="1">
    <citation type="journal article" date="2016" name="Genome Announc.">
        <title>Complete Genome Sequence of Aurantimicrobium minutum Type Strain KNCT, a Planktonic Ultramicrobacterium Isolated from River Water.</title>
        <authorList>
            <person name="Nakai R."/>
            <person name="Fujisawa T."/>
            <person name="Nakamura Y."/>
            <person name="Nishide H."/>
            <person name="Uchiyama I."/>
            <person name="Baba T."/>
            <person name="Toyoda A."/>
            <person name="Fujiyama A."/>
            <person name="Naganuma T."/>
            <person name="Niki H."/>
        </authorList>
    </citation>
    <scope>NUCLEOTIDE SEQUENCE [LARGE SCALE GENOMIC DNA]</scope>
    <source>
        <strain evidence="14 15">KNC</strain>
    </source>
</reference>
<dbReference type="InterPro" id="IPR045540">
    <property type="entry name" value="YegS/DAGK_C"/>
</dbReference>
<keyword evidence="12" id="KW-1208">Phospholipid metabolism</keyword>
<proteinExistence type="inferred from homology"/>
<dbReference type="PANTHER" id="PTHR12358:SF106">
    <property type="entry name" value="LIPID KINASE YEGS"/>
    <property type="match status" value="1"/>
</dbReference>
<keyword evidence="9" id="KW-0460">Magnesium</keyword>
<evidence type="ECO:0000256" key="1">
    <source>
        <dbReference type="ARBA" id="ARBA00001946"/>
    </source>
</evidence>
<dbReference type="Pfam" id="PF00781">
    <property type="entry name" value="DAGK_cat"/>
    <property type="match status" value="1"/>
</dbReference>
<gene>
    <name evidence="14" type="ORF">AUMI_13110</name>
</gene>
<keyword evidence="6" id="KW-0547">Nucleotide-binding</keyword>
<evidence type="ECO:0000313" key="15">
    <source>
        <dbReference type="Proteomes" id="UP000243847"/>
    </source>
</evidence>
<evidence type="ECO:0000256" key="8">
    <source>
        <dbReference type="ARBA" id="ARBA00022840"/>
    </source>
</evidence>
<keyword evidence="3" id="KW-0444">Lipid biosynthesis</keyword>
<dbReference type="KEGG" id="amin:AUMI_13110"/>
<keyword evidence="10" id="KW-0443">Lipid metabolism</keyword>
<dbReference type="InterPro" id="IPR017438">
    <property type="entry name" value="ATP-NAD_kinase_N"/>
</dbReference>
<dbReference type="GO" id="GO:0005524">
    <property type="term" value="F:ATP binding"/>
    <property type="evidence" value="ECO:0007669"/>
    <property type="project" value="UniProtKB-KW"/>
</dbReference>
<dbReference type="PROSITE" id="PS50146">
    <property type="entry name" value="DAGK"/>
    <property type="match status" value="1"/>
</dbReference>
<dbReference type="GO" id="GO:0046872">
    <property type="term" value="F:metal ion binding"/>
    <property type="evidence" value="ECO:0007669"/>
    <property type="project" value="UniProtKB-KW"/>
</dbReference>
<name>A0A173LVH4_9MICO</name>
<dbReference type="Pfam" id="PF19279">
    <property type="entry name" value="YegS_C"/>
    <property type="match status" value="1"/>
</dbReference>